<dbReference type="AlphaFoldDB" id="A0A8K1GGA3"/>
<organism evidence="1 2">
    <name type="scientific">Zosterops borbonicus</name>
    <dbReference type="NCBI Taxonomy" id="364589"/>
    <lineage>
        <taxon>Eukaryota</taxon>
        <taxon>Metazoa</taxon>
        <taxon>Chordata</taxon>
        <taxon>Craniata</taxon>
        <taxon>Vertebrata</taxon>
        <taxon>Euteleostomi</taxon>
        <taxon>Archelosauria</taxon>
        <taxon>Archosauria</taxon>
        <taxon>Dinosauria</taxon>
        <taxon>Saurischia</taxon>
        <taxon>Theropoda</taxon>
        <taxon>Coelurosauria</taxon>
        <taxon>Aves</taxon>
        <taxon>Neognathae</taxon>
        <taxon>Neoaves</taxon>
        <taxon>Telluraves</taxon>
        <taxon>Australaves</taxon>
        <taxon>Passeriformes</taxon>
        <taxon>Sylvioidea</taxon>
        <taxon>Zosteropidae</taxon>
        <taxon>Zosterops</taxon>
    </lineage>
</organism>
<dbReference type="Proteomes" id="UP000796761">
    <property type="component" value="Unassembled WGS sequence"/>
</dbReference>
<accession>A0A8K1GGA3</accession>
<dbReference type="PANTHER" id="PTHR33332">
    <property type="entry name" value="REVERSE TRANSCRIPTASE DOMAIN-CONTAINING PROTEIN"/>
    <property type="match status" value="1"/>
</dbReference>
<evidence type="ECO:0000313" key="1">
    <source>
        <dbReference type="EMBL" id="TRZ17229.1"/>
    </source>
</evidence>
<dbReference type="OrthoDB" id="416454at2759"/>
<evidence type="ECO:0008006" key="3">
    <source>
        <dbReference type="Google" id="ProtNLM"/>
    </source>
</evidence>
<reference evidence="1" key="1">
    <citation type="submission" date="2019-04" db="EMBL/GenBank/DDBJ databases">
        <title>Genome assembly of Zosterops borbonicus 15179.</title>
        <authorList>
            <person name="Leroy T."/>
            <person name="Anselmetti Y."/>
            <person name="Tilak M.-K."/>
            <person name="Nabholz B."/>
        </authorList>
    </citation>
    <scope>NUCLEOTIDE SEQUENCE</scope>
    <source>
        <strain evidence="1">HGM_15179</strain>
        <tissue evidence="1">Muscle</tissue>
    </source>
</reference>
<sequence>MNKFNNSGPSIEHWGSPLLTGIRLNPVPLIATLWDLLFIQFSIHSLFTHPVLPEFAYKDIVRDSDKSFSESCHISDISVDDSKLGACANLSEDRMALQRDLEWLDGWAESNKMKFNQSKCQVLHFGLNNPLQRYRLGMVWLDSPQEERDLGVLVSSWLNMSQCVARWPRGPMVSWPVSGMVWPAGAGRSFFSSTQHW</sequence>
<keyword evidence="2" id="KW-1185">Reference proteome</keyword>
<dbReference type="EMBL" id="SWJQ01000277">
    <property type="protein sequence ID" value="TRZ17229.1"/>
    <property type="molecule type" value="Genomic_DNA"/>
</dbReference>
<gene>
    <name evidence="1" type="ORF">HGM15179_009872</name>
</gene>
<comment type="caution">
    <text evidence="1">The sequence shown here is derived from an EMBL/GenBank/DDBJ whole genome shotgun (WGS) entry which is preliminary data.</text>
</comment>
<name>A0A8K1GGA3_9PASS</name>
<evidence type="ECO:0000313" key="2">
    <source>
        <dbReference type="Proteomes" id="UP000796761"/>
    </source>
</evidence>
<protein>
    <recommendedName>
        <fullName evidence="3">Reverse transcriptase</fullName>
    </recommendedName>
</protein>
<proteinExistence type="predicted"/>